<keyword evidence="1" id="KW-0680">Restriction system</keyword>
<dbReference type="SMART" id="SM00487">
    <property type="entry name" value="DEXDc"/>
    <property type="match status" value="1"/>
</dbReference>
<dbReference type="Gene3D" id="3.40.50.300">
    <property type="entry name" value="P-loop containing nucleotide triphosphate hydrolases"/>
    <property type="match status" value="2"/>
</dbReference>
<dbReference type="Pfam" id="PF13156">
    <property type="entry name" value="Mrr_cat_2"/>
    <property type="match status" value="1"/>
</dbReference>
<dbReference type="InterPro" id="IPR041635">
    <property type="entry name" value="Type_ISP_LLaBIII_C"/>
</dbReference>
<dbReference type="CDD" id="cd22333">
    <property type="entry name" value="LlaBIII_nuclease-like"/>
    <property type="match status" value="1"/>
</dbReference>
<dbReference type="PRINTS" id="PR00507">
    <property type="entry name" value="N12N6MTFRASE"/>
</dbReference>
<dbReference type="Pfam" id="PF04851">
    <property type="entry name" value="ResIII"/>
    <property type="match status" value="1"/>
</dbReference>
<dbReference type="InterPro" id="IPR039442">
    <property type="entry name" value="Mrr-like_dom"/>
</dbReference>
<dbReference type="Pfam" id="PF22240">
    <property type="entry name" value="ISP_coupler"/>
    <property type="match status" value="1"/>
</dbReference>
<dbReference type="PANTHER" id="PTHR47396:SF1">
    <property type="entry name" value="ATP-DEPENDENT HELICASE IRC3-RELATED"/>
    <property type="match status" value="1"/>
</dbReference>
<dbReference type="InterPro" id="IPR050742">
    <property type="entry name" value="Helicase_Restrict-Modif_Enz"/>
</dbReference>
<dbReference type="SMART" id="SM00490">
    <property type="entry name" value="HELICc"/>
    <property type="match status" value="1"/>
</dbReference>
<feature type="domain" description="Helicase ATP-binding" evidence="2">
    <location>
        <begin position="182"/>
        <end position="386"/>
    </location>
</feature>
<dbReference type="Gene3D" id="3.40.1350.10">
    <property type="match status" value="1"/>
</dbReference>
<dbReference type="InterPro" id="IPR002052">
    <property type="entry name" value="DNA_methylase_N6_adenine_CS"/>
</dbReference>
<dbReference type="InterPro" id="IPR027417">
    <property type="entry name" value="P-loop_NTPase"/>
</dbReference>
<dbReference type="Gene3D" id="3.40.50.150">
    <property type="entry name" value="Vaccinia Virus protein VP39"/>
    <property type="match status" value="1"/>
</dbReference>
<dbReference type="GO" id="GO:0008170">
    <property type="term" value="F:N-methyltransferase activity"/>
    <property type="evidence" value="ECO:0007669"/>
    <property type="project" value="InterPro"/>
</dbReference>
<proteinExistence type="predicted"/>
<dbReference type="Pfam" id="PF18135">
    <property type="entry name" value="Type_ISP_C"/>
    <property type="match status" value="1"/>
</dbReference>
<dbReference type="SUPFAM" id="SSF53335">
    <property type="entry name" value="S-adenosyl-L-methionine-dependent methyltransferases"/>
    <property type="match status" value="1"/>
</dbReference>
<feature type="domain" description="Helicase C-terminal" evidence="3">
    <location>
        <begin position="462"/>
        <end position="645"/>
    </location>
</feature>
<dbReference type="InterPro" id="IPR001650">
    <property type="entry name" value="Helicase_C-like"/>
</dbReference>
<dbReference type="CDD" id="cd18785">
    <property type="entry name" value="SF2_C"/>
    <property type="match status" value="1"/>
</dbReference>
<keyword evidence="5" id="KW-1185">Reference proteome</keyword>
<evidence type="ECO:0000259" key="2">
    <source>
        <dbReference type="PROSITE" id="PS51192"/>
    </source>
</evidence>
<dbReference type="InterPro" id="IPR011856">
    <property type="entry name" value="tRNA_endonuc-like_dom_sf"/>
</dbReference>
<dbReference type="Pfam" id="PF02384">
    <property type="entry name" value="N6_Mtase"/>
    <property type="match status" value="1"/>
</dbReference>
<dbReference type="PROSITE" id="PS51192">
    <property type="entry name" value="HELICASE_ATP_BIND_1"/>
    <property type="match status" value="1"/>
</dbReference>
<dbReference type="Proteomes" id="UP000234342">
    <property type="component" value="Unassembled WGS sequence"/>
</dbReference>
<dbReference type="GO" id="GO:0032259">
    <property type="term" value="P:methylation"/>
    <property type="evidence" value="ECO:0007669"/>
    <property type="project" value="InterPro"/>
</dbReference>
<evidence type="ECO:0000313" key="4">
    <source>
        <dbReference type="EMBL" id="SMY01601.1"/>
    </source>
</evidence>
<dbReference type="GO" id="GO:0005524">
    <property type="term" value="F:ATP binding"/>
    <property type="evidence" value="ECO:0007669"/>
    <property type="project" value="InterPro"/>
</dbReference>
<keyword evidence="4" id="KW-0547">Nucleotide-binding</keyword>
<gene>
    <name evidence="4" type="ORF">BANT10_03295</name>
</gene>
<dbReference type="InterPro" id="IPR006935">
    <property type="entry name" value="Helicase/UvrB_N"/>
</dbReference>
<dbReference type="GO" id="GO:0003677">
    <property type="term" value="F:DNA binding"/>
    <property type="evidence" value="ECO:0007669"/>
    <property type="project" value="InterPro"/>
</dbReference>
<keyword evidence="4" id="KW-0378">Hydrolase</keyword>
<dbReference type="InterPro" id="IPR029063">
    <property type="entry name" value="SAM-dependent_MTases_sf"/>
</dbReference>
<dbReference type="SUPFAM" id="SSF52980">
    <property type="entry name" value="Restriction endonuclease-like"/>
    <property type="match status" value="1"/>
</dbReference>
<dbReference type="SUPFAM" id="SSF52540">
    <property type="entry name" value="P-loop containing nucleoside triphosphate hydrolases"/>
    <property type="match status" value="1"/>
</dbReference>
<dbReference type="PROSITE" id="PS51194">
    <property type="entry name" value="HELICASE_CTER"/>
    <property type="match status" value="1"/>
</dbReference>
<accession>A0A2H1KPI1</accession>
<dbReference type="RefSeq" id="WP_101644604.1">
    <property type="nucleotide sequence ID" value="NZ_FXZE01000024.1"/>
</dbReference>
<keyword evidence="4" id="KW-0067">ATP-binding</keyword>
<keyword evidence="4" id="KW-0347">Helicase</keyword>
<dbReference type="InterPro" id="IPR011335">
    <property type="entry name" value="Restrct_endonuc-II-like"/>
</dbReference>
<dbReference type="GO" id="GO:0004386">
    <property type="term" value="F:helicase activity"/>
    <property type="evidence" value="ECO:0007669"/>
    <property type="project" value="UniProtKB-KW"/>
</dbReference>
<dbReference type="EMBL" id="FXZE01000024">
    <property type="protein sequence ID" value="SMY01601.1"/>
    <property type="molecule type" value="Genomic_DNA"/>
</dbReference>
<dbReference type="Pfam" id="PF00271">
    <property type="entry name" value="Helicase_C"/>
    <property type="match status" value="1"/>
</dbReference>
<organism evidence="4 5">
    <name type="scientific">Brevibacterium antiquum</name>
    <dbReference type="NCBI Taxonomy" id="234835"/>
    <lineage>
        <taxon>Bacteria</taxon>
        <taxon>Bacillati</taxon>
        <taxon>Actinomycetota</taxon>
        <taxon>Actinomycetes</taxon>
        <taxon>Micrococcales</taxon>
        <taxon>Brevibacteriaceae</taxon>
        <taxon>Brevibacterium</taxon>
    </lineage>
</organism>
<evidence type="ECO:0000256" key="1">
    <source>
        <dbReference type="ARBA" id="ARBA00022747"/>
    </source>
</evidence>
<evidence type="ECO:0000313" key="5">
    <source>
        <dbReference type="Proteomes" id="UP000234342"/>
    </source>
</evidence>
<dbReference type="PANTHER" id="PTHR47396">
    <property type="entry name" value="TYPE I RESTRICTION ENZYME ECOKI R PROTEIN"/>
    <property type="match status" value="1"/>
</dbReference>
<dbReference type="GO" id="GO:0009307">
    <property type="term" value="P:DNA restriction-modification system"/>
    <property type="evidence" value="ECO:0007669"/>
    <property type="project" value="UniProtKB-KW"/>
</dbReference>
<dbReference type="GO" id="GO:0005829">
    <property type="term" value="C:cytosol"/>
    <property type="evidence" value="ECO:0007669"/>
    <property type="project" value="TreeGrafter"/>
</dbReference>
<dbReference type="GO" id="GO:0016787">
    <property type="term" value="F:hydrolase activity"/>
    <property type="evidence" value="ECO:0007669"/>
    <property type="project" value="InterPro"/>
</dbReference>
<reference evidence="5" key="1">
    <citation type="submission" date="2017-03" db="EMBL/GenBank/DDBJ databases">
        <authorList>
            <person name="Monnet C."/>
        </authorList>
    </citation>
    <scope>NUCLEOTIDE SEQUENCE [LARGE SCALE GENOMIC DNA]</scope>
    <source>
        <strain evidence="5">P10</strain>
    </source>
</reference>
<dbReference type="InterPro" id="IPR014001">
    <property type="entry name" value="Helicase_ATP-bd"/>
</dbReference>
<sequence>MASRTSSSALKLLDQLYFSSTSKTDKGTKFERFTQSFLQTDPLWSEQFEKVWMWDQWPERWGPDTGIDLVAERRDGGRVAIQCKFYDPNHRVSKADIDTFLSASGRGGFTERIVVSTTTQWGANAEAAIREQMIPVRRIGLEDFEQSRINWDLFDPETPTVLELAGASDLRPYQRTAIDQVTEGFVDNDRGRLIMACGTGKTFTSLRLAEETAGSRGSVLFLVPSIALLSQALREWSNNTTVGISPMAVCSDAKATRGRKANDDTPEISVVDLALPATTDPNRLAQRMKDNRVSGEGMRVVFATYQSIDVVAQAQTIAGLEPFDLVICDEAHRTTGATLAGSEESAFVRVHDNDYLKASKRLYMTATPRIYDDASKAKAGKAQAVLASMDDEDVYGREFFRLGFGDAVQMGMLTDYKVLILTVNQETVGEAMQDAFAQDGELTLDDATRLIGCWNGLAKRGDAEHSFDLDPQPMRRAVAFAKDIKSSKRVANQFTDVVTSYIDNHEDESLDDLLDVEAKHVDGSMNAMERTELLDWLKEDTEDNSCRVLSNARCLSEGVDVPSLDAVMFLNPRRSVVDVVQSVGRVMRLAKGKKYGYIILPVVVPAGVAPEKALDDNKNFQVVWDVLQALRAHDERFDAMVNKVELNKTRDKKIDVIGVGFPGEEDESGSESSSGADSGLGAQGTLDIRLSQMDELRDAIYARMVKKVGSRTYWDQWAKDIAVIAQSHIARITALVDDPDTAASQHFEVFLDALRRNLNESITRDGAIEMLAQHMITKPVFDALFEGYAFTDRNPVSQVMDRMVAALTTMNVDSETQSLEKFYQSVRLRAAGIDNAEGKQKIITELYESFFKNAFPRAADAMGVVYTPIEIVDFILRSVNDVLQKEFGHSISDEGVHVLDPFTGTGTFIVRLLQSGLIDPADLARKYSSELHANEILLLAYYIAAINIETTFHDLQAEVHEVELAVEDYEPFDGIVLTDTFQLAEDDDLTDEVVFPANNFRAEAQKQLDIRVIVGNPPYSVGQTSGNDDNANVKYPTLDARIRDTFAARSEAGNKRSLYDSYLRAIRWASDRIGDEGVIGFVTNGGWIDSNTAAGVRNTLIDEFTSIYVFNLRGNMRKSNWRAEGGQIFGGGSQTTVAIFLLVRTRHHLGSAVIHYRDIGDYLNREEKLKIVEHSSLDAVQWHKISPNAHGDWINQRDEEYLTYPILGGREPGETFVFEGYSAGLQTNRDAWVYGSSRTELDEKLESFIATYDSERIRFAKHAVSKNLSSPKGADTVGIVNADGARIKWTSGLRDRAAKNQDIHRSDANIAKGLYRPFMAQYIDISDGLIHRPAIAKRYFPTVKHENFGFYLTGTASHYDFSILGTRLMPDLHVLDTGQFFPRFRWEEVKDDTLEFELDDEIIAGYRRVDNITEEFHRQMQDRYGEEVTKDDIFCFLYGLLHSTEYRSRYEGELKQMLPRVPFVPESSFQLFTLGGRELFHLHADYEDVELYPLDVVGGEQPPMSAIEEYYRVQKMRFPTGKKAVDAPDTLIVNPQITVRGIPEEAYRYQLGSRSAIEWIMRQYQVTTDKASGIVNDPNQWGIEHGNPRYILDLLQKVITVSVRTVEITESLPSISADGYGRD</sequence>
<dbReference type="InterPro" id="IPR003356">
    <property type="entry name" value="DNA_methylase_A-5"/>
</dbReference>
<protein>
    <submittedName>
        <fullName evidence="4">Predicted helicase</fullName>
    </submittedName>
</protein>
<dbReference type="PROSITE" id="PS00092">
    <property type="entry name" value="N6_MTASE"/>
    <property type="match status" value="1"/>
</dbReference>
<dbReference type="InterPro" id="IPR053980">
    <property type="entry name" value="ISP_coupler"/>
</dbReference>
<name>A0A2H1KPI1_9MICO</name>
<evidence type="ECO:0000259" key="3">
    <source>
        <dbReference type="PROSITE" id="PS51194"/>
    </source>
</evidence>